<feature type="signal peptide" evidence="1">
    <location>
        <begin position="1"/>
        <end position="23"/>
    </location>
</feature>
<gene>
    <name evidence="2" type="ORF">SAMN05421664_1967</name>
</gene>
<sequence length="479" mass="52458">MKTMRAFLIGIFTVCCGSTVMKAQDVYLSIPENNIFNRSEFTSVPTRVMTNANRTNWDYAFLGLLPTAPTFTSVSGLTFTHSSSSFTLPSSTLLWQLESMGGQLPSTGYSGSLPGFQSFSTSAIKWFEPPASIIFGGGFNRGNINFIFKIPAAQFAANAYRAGNYSMDITQNYNDFTPHNFKTILVIPSSIRWLTSSLTKYIEISSLNDYRSTGTRVFSLDNAEIAHTVDFNLWAKAASTNIQFTSSKGVPGTRNIASIKLGSSSGSVLTTKALSADFQNFSAANFSVVAGNRNNFSPELYLSAEDFKNLFFEAGTYTFELNFNAKSTDNSINSLQNTAVQLKVLPLSEITIPSSGRNVNFNFNTAAQYTNGQSQVIPNQIVLSNNENFELYVKSDENYFKKGGLQTDINSNILQIGVDGNSVTAPLSKTPQKILFNGTPVLDRQLNIRYTIPAAGAQSLVGKENTTYSINVYYSFTAI</sequence>
<evidence type="ECO:0000313" key="3">
    <source>
        <dbReference type="Proteomes" id="UP000199627"/>
    </source>
</evidence>
<dbReference type="OrthoDB" id="1270642at2"/>
<evidence type="ECO:0000313" key="2">
    <source>
        <dbReference type="EMBL" id="SDQ63752.1"/>
    </source>
</evidence>
<keyword evidence="1" id="KW-0732">Signal</keyword>
<evidence type="ECO:0000256" key="1">
    <source>
        <dbReference type="SAM" id="SignalP"/>
    </source>
</evidence>
<protein>
    <submittedName>
        <fullName evidence="2">Uncharacterized protein</fullName>
    </submittedName>
</protein>
<dbReference type="AlphaFoldDB" id="A0A1H1CHX8"/>
<dbReference type="Proteomes" id="UP000199627">
    <property type="component" value="Unassembled WGS sequence"/>
</dbReference>
<dbReference type="EMBL" id="FNKL01000003">
    <property type="protein sequence ID" value="SDQ63752.1"/>
    <property type="molecule type" value="Genomic_DNA"/>
</dbReference>
<dbReference type="RefSeq" id="WP_089755576.1">
    <property type="nucleotide sequence ID" value="NZ_FNKL01000003.1"/>
</dbReference>
<reference evidence="3" key="1">
    <citation type="submission" date="2016-10" db="EMBL/GenBank/DDBJ databases">
        <authorList>
            <person name="Varghese N."/>
            <person name="Submissions S."/>
        </authorList>
    </citation>
    <scope>NUCLEOTIDE SEQUENCE [LARGE SCALE GENOMIC DNA]</scope>
    <source>
        <strain evidence="3">DSM 17072</strain>
    </source>
</reference>
<accession>A0A1H1CHX8</accession>
<proteinExistence type="predicted"/>
<keyword evidence="3" id="KW-1185">Reference proteome</keyword>
<feature type="chain" id="PRO_5011644557" evidence="1">
    <location>
        <begin position="24"/>
        <end position="479"/>
    </location>
</feature>
<name>A0A1H1CHX8_9FLAO</name>
<dbReference type="STRING" id="311333.SAMN05421664_1967"/>
<organism evidence="2 3">
    <name type="scientific">Chryseobacterium soldanellicola</name>
    <dbReference type="NCBI Taxonomy" id="311333"/>
    <lineage>
        <taxon>Bacteria</taxon>
        <taxon>Pseudomonadati</taxon>
        <taxon>Bacteroidota</taxon>
        <taxon>Flavobacteriia</taxon>
        <taxon>Flavobacteriales</taxon>
        <taxon>Weeksellaceae</taxon>
        <taxon>Chryseobacterium group</taxon>
        <taxon>Chryseobacterium</taxon>
    </lineage>
</organism>